<evidence type="ECO:0000313" key="2">
    <source>
        <dbReference type="Proteomes" id="UP000182101"/>
    </source>
</evidence>
<dbReference type="Proteomes" id="UP000182101">
    <property type="component" value="Chromosome"/>
</dbReference>
<sequence length="210" mass="24112">MNINEPLFPSGISLARAKKDAKKLKKLEDITLTQALNRVAQQHMSNPYVTWEQSITELKSTHAEVVALFEDCLSKSELEQFLSVIEQDTSAGDSFISITPANDGYIESDGNGGAMWPNPLIVSSDNVEYFCKMLNKMSFQDFQVLYLDYEMEELVSIDLYDMWEDSNYPTYDSNDSVEFDANEDNDQLYDSYFELKRRVKIAIDWCEKLA</sequence>
<accession>A0AAC9NST3</accession>
<reference evidence="1 2" key="1">
    <citation type="submission" date="2016-11" db="EMBL/GenBank/DDBJ databases">
        <title>Networking in microbes: conjugative elements and plasmids in the genus Alteromonas.</title>
        <authorList>
            <person name="Lopez-Perez M."/>
            <person name="Ramon-Marco N."/>
            <person name="Rodriguez-Valera F."/>
        </authorList>
    </citation>
    <scope>NUCLEOTIDE SEQUENCE [LARGE SCALE GENOMIC DNA]</scope>
    <source>
        <strain evidence="1 2">CP48</strain>
    </source>
</reference>
<gene>
    <name evidence="1" type="ORF">BM524_15070</name>
</gene>
<proteinExistence type="predicted"/>
<organism evidence="1 2">
    <name type="scientific">Alteromonas mediterranea</name>
    <dbReference type="NCBI Taxonomy" id="314275"/>
    <lineage>
        <taxon>Bacteria</taxon>
        <taxon>Pseudomonadati</taxon>
        <taxon>Pseudomonadota</taxon>
        <taxon>Gammaproteobacteria</taxon>
        <taxon>Alteromonadales</taxon>
        <taxon>Alteromonadaceae</taxon>
        <taxon>Alteromonas/Salinimonas group</taxon>
        <taxon>Alteromonas</taxon>
    </lineage>
</organism>
<name>A0AAC9NST3_9ALTE</name>
<dbReference type="EMBL" id="CP018024">
    <property type="protein sequence ID" value="APD91009.1"/>
    <property type="molecule type" value="Genomic_DNA"/>
</dbReference>
<evidence type="ECO:0000313" key="1">
    <source>
        <dbReference type="EMBL" id="APD91009.1"/>
    </source>
</evidence>
<dbReference type="RefSeq" id="WP_071959936.1">
    <property type="nucleotide sequence ID" value="NZ_CP018024.1"/>
</dbReference>
<dbReference type="AlphaFoldDB" id="A0AAC9NST3"/>
<protein>
    <submittedName>
        <fullName evidence="1">Uncharacterized protein</fullName>
    </submittedName>
</protein>